<reference evidence="4" key="1">
    <citation type="journal article" date="2014" name="Int. J. Syst. Evol. Microbiol.">
        <title>Complete genome sequence of Corynebacterium casei LMG S-19264T (=DSM 44701T), isolated from a smear-ripened cheese.</title>
        <authorList>
            <consortium name="US DOE Joint Genome Institute (JGI-PGF)"/>
            <person name="Walter F."/>
            <person name="Albersmeier A."/>
            <person name="Kalinowski J."/>
            <person name="Ruckert C."/>
        </authorList>
    </citation>
    <scope>NUCLEOTIDE SEQUENCE</scope>
    <source>
        <strain evidence="4">CGMCC 1.15343</strain>
    </source>
</reference>
<evidence type="ECO:0000256" key="1">
    <source>
        <dbReference type="ARBA" id="ARBA00022679"/>
    </source>
</evidence>
<dbReference type="Gene3D" id="3.40.50.2000">
    <property type="entry name" value="Glycogen Phosphorylase B"/>
    <property type="match status" value="2"/>
</dbReference>
<dbReference type="PANTHER" id="PTHR46401:SF2">
    <property type="entry name" value="GLYCOSYLTRANSFERASE WBBK-RELATED"/>
    <property type="match status" value="1"/>
</dbReference>
<dbReference type="SUPFAM" id="SSF53756">
    <property type="entry name" value="UDP-Glycosyltransferase/glycogen phosphorylase"/>
    <property type="match status" value="1"/>
</dbReference>
<sequence length="363" mass="40695">MTDKKPVQVYFDNCIFALQKIGGISLVFKELLNLLKRDKNVEVHMLLNGLADDNLFFKEVIQGIETEHEPKVPGALTQFMPLLKKLPAGAIFHSSYYRYTFQKNLKRVITIHDLGYERRIMQMGIKRAVNIFFKKIAIRNADAIICVSETTRDDLYLFYPDLLKGKTVKVIYNGLSPEFLSSQEPPVPLQHKYILYVGGRQHYKNFEQLVLAMRDLPEYQLVIAGGGNLSDTHAALLKTQLKSRFQVCADLSTEALRSLYAAAFCLVYPSSYEGFGLPVIEAMASGCPVVTCDNSCLREVSGGAAVLIPEPGPAAIVDGILMLNDPALRTDLIEKGKLHAAKFSWERTVNATVDLYNELIEKK</sequence>
<dbReference type="PANTHER" id="PTHR46401">
    <property type="entry name" value="GLYCOSYLTRANSFERASE WBBK-RELATED"/>
    <property type="match status" value="1"/>
</dbReference>
<dbReference type="EMBL" id="BMIL01000005">
    <property type="protein sequence ID" value="GGC65115.1"/>
    <property type="molecule type" value="Genomic_DNA"/>
</dbReference>
<evidence type="ECO:0000259" key="2">
    <source>
        <dbReference type="Pfam" id="PF00534"/>
    </source>
</evidence>
<reference evidence="4" key="2">
    <citation type="submission" date="2020-09" db="EMBL/GenBank/DDBJ databases">
        <authorList>
            <person name="Sun Q."/>
            <person name="Zhou Y."/>
        </authorList>
    </citation>
    <scope>NUCLEOTIDE SEQUENCE</scope>
    <source>
        <strain evidence="4">CGMCC 1.15343</strain>
    </source>
</reference>
<evidence type="ECO:0000313" key="5">
    <source>
        <dbReference type="Proteomes" id="UP000651668"/>
    </source>
</evidence>
<dbReference type="GO" id="GO:0016757">
    <property type="term" value="F:glycosyltransferase activity"/>
    <property type="evidence" value="ECO:0007669"/>
    <property type="project" value="UniProtKB-KW"/>
</dbReference>
<evidence type="ECO:0000313" key="4">
    <source>
        <dbReference type="EMBL" id="GGC65115.1"/>
    </source>
</evidence>
<dbReference type="Pfam" id="PF13439">
    <property type="entry name" value="Glyco_transf_4"/>
    <property type="match status" value="1"/>
</dbReference>
<dbReference type="Pfam" id="PF00534">
    <property type="entry name" value="Glycos_transf_1"/>
    <property type="match status" value="1"/>
</dbReference>
<evidence type="ECO:0000259" key="3">
    <source>
        <dbReference type="Pfam" id="PF13439"/>
    </source>
</evidence>
<keyword evidence="5" id="KW-1185">Reference proteome</keyword>
<dbReference type="Proteomes" id="UP000651668">
    <property type="component" value="Unassembled WGS sequence"/>
</dbReference>
<dbReference type="InterPro" id="IPR001296">
    <property type="entry name" value="Glyco_trans_1"/>
</dbReference>
<comment type="caution">
    <text evidence="4">The sequence shown here is derived from an EMBL/GenBank/DDBJ whole genome shotgun (WGS) entry which is preliminary data.</text>
</comment>
<organism evidence="4 5">
    <name type="scientific">Pedobacter quisquiliarum</name>
    <dbReference type="NCBI Taxonomy" id="1834438"/>
    <lineage>
        <taxon>Bacteria</taxon>
        <taxon>Pseudomonadati</taxon>
        <taxon>Bacteroidota</taxon>
        <taxon>Sphingobacteriia</taxon>
        <taxon>Sphingobacteriales</taxon>
        <taxon>Sphingobacteriaceae</taxon>
        <taxon>Pedobacter</taxon>
    </lineage>
</organism>
<gene>
    <name evidence="4" type="primary">wbyK</name>
    <name evidence="4" type="ORF">GCM10011387_18420</name>
</gene>
<dbReference type="CDD" id="cd03809">
    <property type="entry name" value="GT4_MtfB-like"/>
    <property type="match status" value="1"/>
</dbReference>
<dbReference type="GO" id="GO:0009103">
    <property type="term" value="P:lipopolysaccharide biosynthetic process"/>
    <property type="evidence" value="ECO:0007669"/>
    <property type="project" value="TreeGrafter"/>
</dbReference>
<feature type="domain" description="Glycosyltransferase subfamily 4-like N-terminal" evidence="3">
    <location>
        <begin position="21"/>
        <end position="178"/>
    </location>
</feature>
<proteinExistence type="predicted"/>
<feature type="domain" description="Glycosyl transferase family 1" evidence="2">
    <location>
        <begin position="184"/>
        <end position="337"/>
    </location>
</feature>
<keyword evidence="4" id="KW-0328">Glycosyltransferase</keyword>
<dbReference type="InterPro" id="IPR028098">
    <property type="entry name" value="Glyco_trans_4-like_N"/>
</dbReference>
<dbReference type="RefSeq" id="WP_188626589.1">
    <property type="nucleotide sequence ID" value="NZ_BMIL01000005.1"/>
</dbReference>
<dbReference type="AlphaFoldDB" id="A0A916XD94"/>
<name>A0A916XD94_9SPHI</name>
<protein>
    <submittedName>
        <fullName evidence="4">Mannosyltransferase</fullName>
    </submittedName>
</protein>
<accession>A0A916XD94</accession>
<keyword evidence="1" id="KW-0808">Transferase</keyword>